<dbReference type="PANTHER" id="PTHR33393">
    <property type="entry name" value="POLYGLUTAMINE SYNTHESIS ACCESSORY PROTEIN RV0574C-RELATED"/>
    <property type="match status" value="1"/>
</dbReference>
<comment type="similarity">
    <text evidence="1">Belongs to the CapA family.</text>
</comment>
<reference evidence="3 4" key="1">
    <citation type="submission" date="2016-10" db="EMBL/GenBank/DDBJ databases">
        <authorList>
            <person name="de Groot N.N."/>
        </authorList>
    </citation>
    <scope>NUCLEOTIDE SEQUENCE [LARGE SCALE GENOMIC DNA]</scope>
    <source>
        <strain evidence="3 4">HLD2</strain>
    </source>
</reference>
<dbReference type="Pfam" id="PF09587">
    <property type="entry name" value="PGA_cap"/>
    <property type="match status" value="1"/>
</dbReference>
<dbReference type="STRING" id="415747.SAMN03097708_02998"/>
<dbReference type="InterPro" id="IPR029052">
    <property type="entry name" value="Metallo-depent_PP-like"/>
</dbReference>
<protein>
    <submittedName>
        <fullName evidence="3">Poly-gamma-glutamate synthesis protein (Capsule biosynthesis protein)</fullName>
    </submittedName>
</protein>
<dbReference type="InterPro" id="IPR019079">
    <property type="entry name" value="Capsule_synth_CapA"/>
</dbReference>
<dbReference type="PANTHER" id="PTHR33393:SF11">
    <property type="entry name" value="POLYGLUTAMINE SYNTHESIS ACCESSORY PROTEIN RV0574C-RELATED"/>
    <property type="match status" value="1"/>
</dbReference>
<dbReference type="InterPro" id="IPR052169">
    <property type="entry name" value="CW_Biosynth-Accessory"/>
</dbReference>
<evidence type="ECO:0000313" key="4">
    <source>
        <dbReference type="Proteomes" id="UP000199648"/>
    </source>
</evidence>
<dbReference type="AlphaFoldDB" id="A0A1G5QYQ8"/>
<name>A0A1G5QYQ8_9GAMM</name>
<dbReference type="SMART" id="SM00854">
    <property type="entry name" value="PGA_cap"/>
    <property type="match status" value="1"/>
</dbReference>
<evidence type="ECO:0000256" key="1">
    <source>
        <dbReference type="ARBA" id="ARBA00005662"/>
    </source>
</evidence>
<sequence length="407" mass="45058">MKARMLQTVGKNLHFDTRVRTSETSNRRMAEGISMAKTKTGRRQLQFFLCGDVMTGRGIDQILPHAGDPVIHEPYVRDARDYLKLAEIANGPIPRPVDFGYIWGDALDVLGAAAPDARIINLETSITTSPDYWPRKGINYRMHPGNTPCLTAAHIDCCVLANNHVMDWGYSGLEETLETLRHAGLKLAGAGRNREEAAAPAVLDLPGGQRLLVFGLGTGSSGIPDDWAAGEERAGVNRLDALSEGNVQRLAEKKREYAAPGDFCIASIHWGGNWGYDISVEQQTFARALIEKAGFDLIHGHSSHHIKGFEIHQGRLILYGCGDFLNDYEGIGGHDAYRGDLSLMYFPFLDPGTGSLERLRMVPMRTRRFRLERAGPEETEWLASVLDREMGRFGAGVILREGELWTD</sequence>
<evidence type="ECO:0000313" key="3">
    <source>
        <dbReference type="EMBL" id="SCZ66700.1"/>
    </source>
</evidence>
<proteinExistence type="inferred from homology"/>
<gene>
    <name evidence="3" type="ORF">SAMN03097708_02998</name>
</gene>
<dbReference type="Gene3D" id="3.60.21.10">
    <property type="match status" value="1"/>
</dbReference>
<evidence type="ECO:0000259" key="2">
    <source>
        <dbReference type="SMART" id="SM00854"/>
    </source>
</evidence>
<organism evidence="3 4">
    <name type="scientific">Thiohalomonas denitrificans</name>
    <dbReference type="NCBI Taxonomy" id="415747"/>
    <lineage>
        <taxon>Bacteria</taxon>
        <taxon>Pseudomonadati</taxon>
        <taxon>Pseudomonadota</taxon>
        <taxon>Gammaproteobacteria</taxon>
        <taxon>Thiohalomonadales</taxon>
        <taxon>Thiohalomonadaceae</taxon>
        <taxon>Thiohalomonas</taxon>
    </lineage>
</organism>
<dbReference type="CDD" id="cd07381">
    <property type="entry name" value="MPP_CapA"/>
    <property type="match status" value="1"/>
</dbReference>
<dbReference type="Proteomes" id="UP000199648">
    <property type="component" value="Unassembled WGS sequence"/>
</dbReference>
<dbReference type="EMBL" id="FMWD01000012">
    <property type="protein sequence ID" value="SCZ66700.1"/>
    <property type="molecule type" value="Genomic_DNA"/>
</dbReference>
<feature type="domain" description="Capsule synthesis protein CapA" evidence="2">
    <location>
        <begin position="46"/>
        <end position="328"/>
    </location>
</feature>
<keyword evidence="4" id="KW-1185">Reference proteome</keyword>
<accession>A0A1G5QYQ8</accession>
<dbReference type="SUPFAM" id="SSF56300">
    <property type="entry name" value="Metallo-dependent phosphatases"/>
    <property type="match status" value="1"/>
</dbReference>